<accession>A0AAD6PX23</accession>
<proteinExistence type="predicted"/>
<evidence type="ECO:0000313" key="1">
    <source>
        <dbReference type="EMBL" id="KAJ6969143.1"/>
    </source>
</evidence>
<dbReference type="EMBL" id="JAQIZT010000016">
    <property type="protein sequence ID" value="KAJ6969143.1"/>
    <property type="molecule type" value="Genomic_DNA"/>
</dbReference>
<name>A0AAD6PX23_9ROSI</name>
<reference evidence="1 2" key="1">
    <citation type="journal article" date="2023" name="Mol. Ecol. Resour.">
        <title>Chromosome-level genome assembly of a triploid poplar Populus alba 'Berolinensis'.</title>
        <authorList>
            <person name="Chen S."/>
            <person name="Yu Y."/>
            <person name="Wang X."/>
            <person name="Wang S."/>
            <person name="Zhang T."/>
            <person name="Zhou Y."/>
            <person name="He R."/>
            <person name="Meng N."/>
            <person name="Wang Y."/>
            <person name="Liu W."/>
            <person name="Liu Z."/>
            <person name="Liu J."/>
            <person name="Guo Q."/>
            <person name="Huang H."/>
            <person name="Sederoff R.R."/>
            <person name="Wang G."/>
            <person name="Qu G."/>
            <person name="Chen S."/>
        </authorList>
    </citation>
    <scope>NUCLEOTIDE SEQUENCE [LARGE SCALE GENOMIC DNA]</scope>
    <source>
        <strain evidence="1">SC-2020</strain>
    </source>
</reference>
<dbReference type="Proteomes" id="UP001164929">
    <property type="component" value="Chromosome 16"/>
</dbReference>
<protein>
    <submittedName>
        <fullName evidence="1">Uncharacterized protein</fullName>
    </submittedName>
</protein>
<gene>
    <name evidence="1" type="ORF">NC653_036953</name>
</gene>
<sequence length="88" mass="10098">MIKKQESEDALRVSFSSWNLYNIAARNSQREPTADILSFLVQEINPSFQKSSFFSFSCESFPLLQVPKLIKDFKLLVAEKEKGILPIN</sequence>
<keyword evidence="2" id="KW-1185">Reference proteome</keyword>
<dbReference type="AlphaFoldDB" id="A0AAD6PX23"/>
<organism evidence="1 2">
    <name type="scientific">Populus alba x Populus x berolinensis</name>
    <dbReference type="NCBI Taxonomy" id="444605"/>
    <lineage>
        <taxon>Eukaryota</taxon>
        <taxon>Viridiplantae</taxon>
        <taxon>Streptophyta</taxon>
        <taxon>Embryophyta</taxon>
        <taxon>Tracheophyta</taxon>
        <taxon>Spermatophyta</taxon>
        <taxon>Magnoliopsida</taxon>
        <taxon>eudicotyledons</taxon>
        <taxon>Gunneridae</taxon>
        <taxon>Pentapetalae</taxon>
        <taxon>rosids</taxon>
        <taxon>fabids</taxon>
        <taxon>Malpighiales</taxon>
        <taxon>Salicaceae</taxon>
        <taxon>Saliceae</taxon>
        <taxon>Populus</taxon>
    </lineage>
</organism>
<comment type="caution">
    <text evidence="1">The sequence shown here is derived from an EMBL/GenBank/DDBJ whole genome shotgun (WGS) entry which is preliminary data.</text>
</comment>
<evidence type="ECO:0000313" key="2">
    <source>
        <dbReference type="Proteomes" id="UP001164929"/>
    </source>
</evidence>